<dbReference type="EMBL" id="QGMG01001506">
    <property type="protein sequence ID" value="TVY47374.1"/>
    <property type="molecule type" value="Genomic_DNA"/>
</dbReference>
<name>A0A7D8YM52_9HELO</name>
<gene>
    <name evidence="3" type="ORF">LCER1_G009342</name>
</gene>
<feature type="domain" description="C2H2-type" evidence="2">
    <location>
        <begin position="194"/>
        <end position="217"/>
    </location>
</feature>
<dbReference type="AlphaFoldDB" id="A0A7D8YM52"/>
<protein>
    <recommendedName>
        <fullName evidence="2">C2H2-type domain-containing protein</fullName>
    </recommendedName>
</protein>
<reference evidence="3 4" key="1">
    <citation type="submission" date="2018-05" db="EMBL/GenBank/DDBJ databases">
        <title>Whole genome sequencing for identification of molecular markers to develop diagnostic detection tools for the regulated plant pathogen Lachnellula willkommii.</title>
        <authorList>
            <person name="Giroux E."/>
            <person name="Bilodeau G."/>
        </authorList>
    </citation>
    <scope>NUCLEOTIDE SEQUENCE [LARGE SCALE GENOMIC DNA]</scope>
    <source>
        <strain evidence="3 4">CBS 625.97</strain>
    </source>
</reference>
<dbReference type="OrthoDB" id="7295497at2759"/>
<evidence type="ECO:0000256" key="1">
    <source>
        <dbReference type="SAM" id="MobiDB-lite"/>
    </source>
</evidence>
<sequence length="262" mass="28631">MQTNTKEEEWANQVGPAFSQPAGPTSGFRGAETGGPQNPCSPYPPYEVFGYPKDFPSNETAWLDFPSIAGNVASLNVPNFREYGTFNTPVYGWFEVPGMALSMMATSTWDPQNEPGNSFAPFVLDSPMYPNAFNQGMVHPPPIPFSTGQNMHVYNPASMIINPFMDLDNTPPIAPVIVAQPSSQPPNTQPLVQCTQPGCPATFKRHYERSRHEATAHGVNQGVHLCPVAGCAKSQGMGYSRADKVKEHLWKKHAGLGYTKSR</sequence>
<evidence type="ECO:0000313" key="4">
    <source>
        <dbReference type="Proteomes" id="UP000481288"/>
    </source>
</evidence>
<accession>A0A7D8YM52</accession>
<organism evidence="3 4">
    <name type="scientific">Lachnellula cervina</name>
    <dbReference type="NCBI Taxonomy" id="1316786"/>
    <lineage>
        <taxon>Eukaryota</taxon>
        <taxon>Fungi</taxon>
        <taxon>Dikarya</taxon>
        <taxon>Ascomycota</taxon>
        <taxon>Pezizomycotina</taxon>
        <taxon>Leotiomycetes</taxon>
        <taxon>Helotiales</taxon>
        <taxon>Lachnaceae</taxon>
        <taxon>Lachnellula</taxon>
    </lineage>
</organism>
<dbReference type="PROSITE" id="PS00028">
    <property type="entry name" value="ZINC_FINGER_C2H2_1"/>
    <property type="match status" value="1"/>
</dbReference>
<proteinExistence type="predicted"/>
<dbReference type="InterPro" id="IPR013087">
    <property type="entry name" value="Znf_C2H2_type"/>
</dbReference>
<comment type="caution">
    <text evidence="3">The sequence shown here is derived from an EMBL/GenBank/DDBJ whole genome shotgun (WGS) entry which is preliminary data.</text>
</comment>
<feature type="region of interest" description="Disordered" evidence="1">
    <location>
        <begin position="1"/>
        <end position="41"/>
    </location>
</feature>
<evidence type="ECO:0000313" key="3">
    <source>
        <dbReference type="EMBL" id="TVY47374.1"/>
    </source>
</evidence>
<dbReference type="Proteomes" id="UP000481288">
    <property type="component" value="Unassembled WGS sequence"/>
</dbReference>
<evidence type="ECO:0000259" key="2">
    <source>
        <dbReference type="PROSITE" id="PS00028"/>
    </source>
</evidence>
<keyword evidence="4" id="KW-1185">Reference proteome</keyword>